<feature type="domain" description="MPN" evidence="7">
    <location>
        <begin position="87"/>
        <end position="208"/>
    </location>
</feature>
<protein>
    <submittedName>
        <fullName evidence="8">DNA repair protein RadC</fullName>
    </submittedName>
</protein>
<dbReference type="eggNOG" id="COG2003">
    <property type="taxonomic scope" value="Bacteria"/>
</dbReference>
<dbReference type="Pfam" id="PF04002">
    <property type="entry name" value="RadC"/>
    <property type="match status" value="1"/>
</dbReference>
<evidence type="ECO:0000256" key="1">
    <source>
        <dbReference type="ARBA" id="ARBA00010243"/>
    </source>
</evidence>
<organism evidence="8 9">
    <name type="scientific">Limosilactobacillus antri DSM 16041</name>
    <dbReference type="NCBI Taxonomy" id="525309"/>
    <lineage>
        <taxon>Bacteria</taxon>
        <taxon>Bacillati</taxon>
        <taxon>Bacillota</taxon>
        <taxon>Bacilli</taxon>
        <taxon>Lactobacillales</taxon>
        <taxon>Lactobacillaceae</taxon>
        <taxon>Limosilactobacillus</taxon>
    </lineage>
</organism>
<dbReference type="Proteomes" id="UP000003675">
    <property type="component" value="Unassembled WGS sequence"/>
</dbReference>
<evidence type="ECO:0000256" key="5">
    <source>
        <dbReference type="ARBA" id="ARBA00022833"/>
    </source>
</evidence>
<dbReference type="GO" id="GO:0046872">
    <property type="term" value="F:metal ion binding"/>
    <property type="evidence" value="ECO:0007669"/>
    <property type="project" value="UniProtKB-KW"/>
</dbReference>
<dbReference type="GO" id="GO:0006508">
    <property type="term" value="P:proteolysis"/>
    <property type="evidence" value="ECO:0007669"/>
    <property type="project" value="UniProtKB-KW"/>
</dbReference>
<reference evidence="8 9" key="1">
    <citation type="submission" date="2009-09" db="EMBL/GenBank/DDBJ databases">
        <authorList>
            <person name="Qin X."/>
            <person name="Bachman B."/>
            <person name="Battles P."/>
            <person name="Bell A."/>
            <person name="Bess C."/>
            <person name="Bickham C."/>
            <person name="Chaboub L."/>
            <person name="Chen D."/>
            <person name="Coyle M."/>
            <person name="Deiros D.R."/>
            <person name="Dinh H."/>
            <person name="Forbes L."/>
            <person name="Fowler G."/>
            <person name="Francisco L."/>
            <person name="Fu Q."/>
            <person name="Gubbala S."/>
            <person name="Hale W."/>
            <person name="Han Y."/>
            <person name="Hemphill L."/>
            <person name="Highlander S.K."/>
            <person name="Hirani K."/>
            <person name="Hogues M."/>
            <person name="Jackson L."/>
            <person name="Jakkamsetti A."/>
            <person name="Javaid M."/>
            <person name="Jiang H."/>
            <person name="Korchina V."/>
            <person name="Kovar C."/>
            <person name="Lara F."/>
            <person name="Lee S."/>
            <person name="Mata R."/>
            <person name="Mathew T."/>
            <person name="Moen C."/>
            <person name="Morales K."/>
            <person name="Munidasa M."/>
            <person name="Nazareth L."/>
            <person name="Ngo R."/>
            <person name="Nguyen L."/>
            <person name="Okwuonu G."/>
            <person name="Ongeri F."/>
            <person name="Patil S."/>
            <person name="Petrosino J."/>
            <person name="Pham C."/>
            <person name="Pham P."/>
            <person name="Pu L.-L."/>
            <person name="Puazo M."/>
            <person name="Raj R."/>
            <person name="Reid J."/>
            <person name="Rouhana J."/>
            <person name="Saada N."/>
            <person name="Shang Y."/>
            <person name="Simmons D."/>
            <person name="Thornton R."/>
            <person name="Warren J."/>
            <person name="Weissenberger G."/>
            <person name="Zhang J."/>
            <person name="Zhang L."/>
            <person name="Zhou C."/>
            <person name="Zhu D."/>
            <person name="Muzny D."/>
            <person name="Worley K."/>
            <person name="Gibbs R."/>
        </authorList>
    </citation>
    <scope>NUCLEOTIDE SEQUENCE [LARGE SCALE GENOMIC DNA]</scope>
    <source>
        <strain evidence="8 9">DSM 16041</strain>
    </source>
</reference>
<dbReference type="InterPro" id="IPR020891">
    <property type="entry name" value="UPF0758_CS"/>
</dbReference>
<keyword evidence="5" id="KW-0862">Zinc</keyword>
<evidence type="ECO:0000313" key="9">
    <source>
        <dbReference type="Proteomes" id="UP000003675"/>
    </source>
</evidence>
<dbReference type="CDD" id="cd08071">
    <property type="entry name" value="MPN_DUF2466"/>
    <property type="match status" value="1"/>
</dbReference>
<keyword evidence="2" id="KW-0645">Protease</keyword>
<proteinExistence type="inferred from homology"/>
<dbReference type="InterPro" id="IPR025657">
    <property type="entry name" value="RadC_JAB"/>
</dbReference>
<dbReference type="AlphaFoldDB" id="C8P743"/>
<dbReference type="InterPro" id="IPR037518">
    <property type="entry name" value="MPN"/>
</dbReference>
<dbReference type="PROSITE" id="PS50249">
    <property type="entry name" value="MPN"/>
    <property type="match status" value="1"/>
</dbReference>
<evidence type="ECO:0000256" key="2">
    <source>
        <dbReference type="ARBA" id="ARBA00022670"/>
    </source>
</evidence>
<dbReference type="Gene3D" id="3.40.140.10">
    <property type="entry name" value="Cytidine Deaminase, domain 2"/>
    <property type="match status" value="1"/>
</dbReference>
<comment type="similarity">
    <text evidence="1">Belongs to the UPF0758 family.</text>
</comment>
<keyword evidence="6" id="KW-0482">Metalloprotease</keyword>
<dbReference type="EMBL" id="ACLL01000026">
    <property type="protein sequence ID" value="EEW53703.1"/>
    <property type="molecule type" value="Genomic_DNA"/>
</dbReference>
<name>C8P743_9LACO</name>
<dbReference type="GO" id="GO:0008237">
    <property type="term" value="F:metallopeptidase activity"/>
    <property type="evidence" value="ECO:0007669"/>
    <property type="project" value="UniProtKB-KW"/>
</dbReference>
<sequence length="212" mass="23876">MISMTNSVEDQYVNLLVRSIPAATIKRGEELFLKFLEQFPNPVAVKQMSRTQRAQVLEWGPEMRALIAGIELGQLVGKSHPEICGHAYSSVTLGQQMIDYFAGDEQESVVIACTDVHNDVIDYKTVFKGGHSECLLYPDQIFAYALRQSATGIAMVHNHPSGDVKPSDQDLRFAKRLERGSRILGIQLLDFLIVGQERYFSWRESQQSNGER</sequence>
<dbReference type="HOGENOM" id="CLU_073529_2_0_9"/>
<dbReference type="PANTHER" id="PTHR30471:SF3">
    <property type="entry name" value="UPF0758 PROTEIN YEES-RELATED"/>
    <property type="match status" value="1"/>
</dbReference>
<evidence type="ECO:0000256" key="6">
    <source>
        <dbReference type="ARBA" id="ARBA00023049"/>
    </source>
</evidence>
<evidence type="ECO:0000259" key="7">
    <source>
        <dbReference type="PROSITE" id="PS50249"/>
    </source>
</evidence>
<evidence type="ECO:0000256" key="4">
    <source>
        <dbReference type="ARBA" id="ARBA00022801"/>
    </source>
</evidence>
<dbReference type="STRING" id="525309.HMPREF0494_1137"/>
<dbReference type="SUPFAM" id="SSF102712">
    <property type="entry name" value="JAB1/MPN domain"/>
    <property type="match status" value="1"/>
</dbReference>
<accession>C8P743</accession>
<dbReference type="InterPro" id="IPR001405">
    <property type="entry name" value="UPF0758"/>
</dbReference>
<dbReference type="PROSITE" id="PS01302">
    <property type="entry name" value="UPF0758"/>
    <property type="match status" value="1"/>
</dbReference>
<evidence type="ECO:0000256" key="3">
    <source>
        <dbReference type="ARBA" id="ARBA00022723"/>
    </source>
</evidence>
<comment type="caution">
    <text evidence="8">The sequence shown here is derived from an EMBL/GenBank/DDBJ whole genome shotgun (WGS) entry which is preliminary data.</text>
</comment>
<keyword evidence="4" id="KW-0378">Hydrolase</keyword>
<gene>
    <name evidence="8" type="primary">radC</name>
    <name evidence="8" type="ORF">HMPREF0494_1137</name>
</gene>
<keyword evidence="3" id="KW-0479">Metal-binding</keyword>
<dbReference type="PANTHER" id="PTHR30471">
    <property type="entry name" value="DNA REPAIR PROTEIN RADC"/>
    <property type="match status" value="1"/>
</dbReference>
<evidence type="ECO:0000313" key="8">
    <source>
        <dbReference type="EMBL" id="EEW53703.1"/>
    </source>
</evidence>